<protein>
    <recommendedName>
        <fullName evidence="3">PIN domain-containing protein</fullName>
    </recommendedName>
</protein>
<keyword evidence="2" id="KW-1185">Reference proteome</keyword>
<proteinExistence type="predicted"/>
<evidence type="ECO:0000313" key="1">
    <source>
        <dbReference type="EMBL" id="KAG8501041.1"/>
    </source>
</evidence>
<dbReference type="PANTHER" id="PTHR31963">
    <property type="entry name" value="RAS GUANINE NUCLEOTIDE EXCHANGE FACTOR K"/>
    <property type="match status" value="1"/>
</dbReference>
<evidence type="ECO:0000313" key="2">
    <source>
        <dbReference type="Proteomes" id="UP000701853"/>
    </source>
</evidence>
<dbReference type="Proteomes" id="UP000701853">
    <property type="component" value="Chromosome 2"/>
</dbReference>
<dbReference type="OrthoDB" id="76105at2759"/>
<evidence type="ECO:0008006" key="3">
    <source>
        <dbReference type="Google" id="ProtNLM"/>
    </source>
</evidence>
<accession>A0A8J5Z6W1</accession>
<gene>
    <name evidence="1" type="ORF">CXB51_003144</name>
</gene>
<dbReference type="Pfam" id="PF12056">
    <property type="entry name" value="DUF3537"/>
    <property type="match status" value="1"/>
</dbReference>
<comment type="caution">
    <text evidence="1">The sequence shown here is derived from an EMBL/GenBank/DDBJ whole genome shotgun (WGS) entry which is preliminary data.</text>
</comment>
<dbReference type="PANTHER" id="PTHR31963:SF16">
    <property type="entry name" value="OS06G0635200 PROTEIN"/>
    <property type="match status" value="1"/>
</dbReference>
<dbReference type="AlphaFoldDB" id="A0A8J5Z6W1"/>
<name>A0A8J5Z6W1_9ROSI</name>
<dbReference type="InterPro" id="IPR021924">
    <property type="entry name" value="DUF3537"/>
</dbReference>
<organism evidence="1 2">
    <name type="scientific">Gossypium anomalum</name>
    <dbReference type="NCBI Taxonomy" id="47600"/>
    <lineage>
        <taxon>Eukaryota</taxon>
        <taxon>Viridiplantae</taxon>
        <taxon>Streptophyta</taxon>
        <taxon>Embryophyta</taxon>
        <taxon>Tracheophyta</taxon>
        <taxon>Spermatophyta</taxon>
        <taxon>Magnoliopsida</taxon>
        <taxon>eudicotyledons</taxon>
        <taxon>Gunneridae</taxon>
        <taxon>Pentapetalae</taxon>
        <taxon>rosids</taxon>
        <taxon>malvids</taxon>
        <taxon>Malvales</taxon>
        <taxon>Malvaceae</taxon>
        <taxon>Malvoideae</taxon>
        <taxon>Gossypium</taxon>
    </lineage>
</organism>
<dbReference type="Gene3D" id="3.40.50.1010">
    <property type="entry name" value="5'-nuclease"/>
    <property type="match status" value="1"/>
</dbReference>
<reference evidence="1 2" key="1">
    <citation type="journal article" date="2021" name="bioRxiv">
        <title>The Gossypium anomalum genome as a resource for cotton improvement and evolutionary analysis of hybrid incompatibility.</title>
        <authorList>
            <person name="Grover C.E."/>
            <person name="Yuan D."/>
            <person name="Arick M.A."/>
            <person name="Miller E.R."/>
            <person name="Hu G."/>
            <person name="Peterson D.G."/>
            <person name="Wendel J.F."/>
            <person name="Udall J.A."/>
        </authorList>
    </citation>
    <scope>NUCLEOTIDE SEQUENCE [LARGE SCALE GENOMIC DNA]</scope>
    <source>
        <strain evidence="1">JFW-Udall</strain>
        <tissue evidence="1">Leaf</tissue>
    </source>
</reference>
<dbReference type="EMBL" id="JAHUZN010000002">
    <property type="protein sequence ID" value="KAG8501041.1"/>
    <property type="molecule type" value="Genomic_DNA"/>
</dbReference>
<sequence>MGKAKKAPKFAGMKKIVTQKAIKQQVYKDQVLNPNKDISKEKLPRNVPNVSSAIFFTRNTSLGPPYRVLVDTNFNFSIQNKLDLVKGMVDCLYAKCELWRLCILLRSATKITHKAQSVTSLASKWHVCATLHSFDEGETLRTPAIRDQQVLPHVGANGVSEGDDPAEEEDELDNCKLIPAYAYSTISYHKRQALVTYFEKNQGGITVYGIALDRSTGIEFSFVLWILGKTIGIS</sequence>